<feature type="transmembrane region" description="Helical" evidence="10">
    <location>
        <begin position="179"/>
        <end position="201"/>
    </location>
</feature>
<dbReference type="GO" id="GO:0044780">
    <property type="term" value="P:bacterial-type flagellum assembly"/>
    <property type="evidence" value="ECO:0007669"/>
    <property type="project" value="UniProtKB-UniRule"/>
</dbReference>
<comment type="similarity">
    <text evidence="2 10">Belongs to the FliR/MopE/SpaR family.</text>
</comment>
<evidence type="ECO:0000313" key="11">
    <source>
        <dbReference type="EMBL" id="QGT77887.1"/>
    </source>
</evidence>
<keyword evidence="11" id="KW-0969">Cilium</keyword>
<keyword evidence="5 10" id="KW-0812">Transmembrane</keyword>
<keyword evidence="7 10" id="KW-0472">Membrane</keyword>
<feature type="transmembrane region" description="Helical" evidence="10">
    <location>
        <begin position="120"/>
        <end position="140"/>
    </location>
</feature>
<feature type="transmembrane region" description="Helical" evidence="10">
    <location>
        <begin position="12"/>
        <end position="32"/>
    </location>
</feature>
<accession>A0A6I6D196</accession>
<evidence type="ECO:0000256" key="3">
    <source>
        <dbReference type="ARBA" id="ARBA00021717"/>
    </source>
</evidence>
<keyword evidence="12" id="KW-1185">Reference proteome</keyword>
<keyword evidence="8 10" id="KW-0975">Bacterial flagellum</keyword>
<dbReference type="AlphaFoldDB" id="A0A6I6D196"/>
<proteinExistence type="inferred from homology"/>
<sequence>MELAIEQILGWTASYLWVLVRVGAMLMVAPIFGSQSLPVRIRLLIALAVSLVITPMVPEIPAVDPLSIAGVTMIVQQVLIGVAMGFILNLVISAFVVAGESIAMSMGLGFAQTVDPQNGVSVPLISQFLTIVVTLLMVALNVPAMIVKMLADSFTILPVSPVGLTPEDFRAIAWFGQQMYINAVLVALPVVTTLLMVNLAMGVITRAAPQMNIFSVGFPATLMIGFFLLFLAAPLWFPNVEQFVHQSFVLITEILR</sequence>
<dbReference type="GO" id="GO:0006605">
    <property type="term" value="P:protein targeting"/>
    <property type="evidence" value="ECO:0007669"/>
    <property type="project" value="UniProtKB-UniRule"/>
</dbReference>
<dbReference type="GO" id="GO:0009425">
    <property type="term" value="C:bacterial-type flagellum basal body"/>
    <property type="evidence" value="ECO:0007669"/>
    <property type="project" value="UniProtKB-SubCell"/>
</dbReference>
<evidence type="ECO:0000256" key="1">
    <source>
        <dbReference type="ARBA" id="ARBA00002578"/>
    </source>
</evidence>
<dbReference type="EMBL" id="CP046415">
    <property type="protein sequence ID" value="QGT77887.1"/>
    <property type="molecule type" value="Genomic_DNA"/>
</dbReference>
<evidence type="ECO:0000256" key="7">
    <source>
        <dbReference type="ARBA" id="ARBA00023136"/>
    </source>
</evidence>
<name>A0A6I6D196_9GAMM</name>
<dbReference type="NCBIfam" id="TIGR01400">
    <property type="entry name" value="fliR"/>
    <property type="match status" value="1"/>
</dbReference>
<comment type="subcellular location">
    <subcellularLocation>
        <location evidence="10">Cell membrane</location>
        <topology evidence="10">Multi-pass membrane protein</topology>
    </subcellularLocation>
    <subcellularLocation>
        <location evidence="10">Bacterial flagellum basal body</location>
    </subcellularLocation>
</comment>
<evidence type="ECO:0000256" key="2">
    <source>
        <dbReference type="ARBA" id="ARBA00009772"/>
    </source>
</evidence>
<evidence type="ECO:0000256" key="6">
    <source>
        <dbReference type="ARBA" id="ARBA00022989"/>
    </source>
</evidence>
<feature type="transmembrane region" description="Helical" evidence="10">
    <location>
        <begin position="213"/>
        <end position="237"/>
    </location>
</feature>
<feature type="transmembrane region" description="Helical" evidence="10">
    <location>
        <begin position="78"/>
        <end position="99"/>
    </location>
</feature>
<protein>
    <recommendedName>
        <fullName evidence="3 9">Flagellar biosynthetic protein FliR</fullName>
    </recommendedName>
</protein>
<dbReference type="InterPro" id="IPR002010">
    <property type="entry name" value="T3SS_IM_R"/>
</dbReference>
<dbReference type="PRINTS" id="PR00953">
    <property type="entry name" value="TYPE3IMRPROT"/>
</dbReference>
<keyword evidence="6 10" id="KW-1133">Transmembrane helix</keyword>
<evidence type="ECO:0000256" key="5">
    <source>
        <dbReference type="ARBA" id="ARBA00022692"/>
    </source>
</evidence>
<dbReference type="Pfam" id="PF01311">
    <property type="entry name" value="Bac_export_1"/>
    <property type="match status" value="1"/>
</dbReference>
<evidence type="ECO:0000256" key="4">
    <source>
        <dbReference type="ARBA" id="ARBA00022475"/>
    </source>
</evidence>
<evidence type="ECO:0000256" key="10">
    <source>
        <dbReference type="RuleBase" id="RU362071"/>
    </source>
</evidence>
<dbReference type="Proteomes" id="UP000427716">
    <property type="component" value="Chromosome"/>
</dbReference>
<dbReference type="InterPro" id="IPR006303">
    <property type="entry name" value="FliR"/>
</dbReference>
<evidence type="ECO:0000256" key="9">
    <source>
        <dbReference type="NCBIfam" id="TIGR01400"/>
    </source>
</evidence>
<keyword evidence="11" id="KW-0282">Flagellum</keyword>
<dbReference type="KEGG" id="ghl:GM160_02670"/>
<feature type="transmembrane region" description="Helical" evidence="10">
    <location>
        <begin position="39"/>
        <end position="58"/>
    </location>
</feature>
<dbReference type="GO" id="GO:0005886">
    <property type="term" value="C:plasma membrane"/>
    <property type="evidence" value="ECO:0007669"/>
    <property type="project" value="UniProtKB-SubCell"/>
</dbReference>
<organism evidence="11 12">
    <name type="scientific">Guyparkeria halophila</name>
    <dbReference type="NCBI Taxonomy" id="47960"/>
    <lineage>
        <taxon>Bacteria</taxon>
        <taxon>Pseudomonadati</taxon>
        <taxon>Pseudomonadota</taxon>
        <taxon>Gammaproteobacteria</taxon>
        <taxon>Chromatiales</taxon>
        <taxon>Thioalkalibacteraceae</taxon>
        <taxon>Guyparkeria</taxon>
    </lineage>
</organism>
<gene>
    <name evidence="11" type="primary">fliR</name>
    <name evidence="11" type="ORF">GM160_02670</name>
</gene>
<comment type="function">
    <text evidence="1 10">Role in flagellar biosynthesis.</text>
</comment>
<keyword evidence="11" id="KW-0966">Cell projection</keyword>
<evidence type="ECO:0000313" key="12">
    <source>
        <dbReference type="Proteomes" id="UP000427716"/>
    </source>
</evidence>
<reference evidence="11 12" key="1">
    <citation type="submission" date="2019-11" db="EMBL/GenBank/DDBJ databases">
        <authorList>
            <person name="Zhang J."/>
            <person name="Sun C."/>
        </authorList>
    </citation>
    <scope>NUCLEOTIDE SEQUENCE [LARGE SCALE GENOMIC DNA]</scope>
    <source>
        <strain evidence="12">sp2</strain>
    </source>
</reference>
<dbReference type="PANTHER" id="PTHR30065:SF8">
    <property type="entry name" value="FLAGELLAR BIOSYNTHETIC PROTEIN FLIR"/>
    <property type="match status" value="1"/>
</dbReference>
<dbReference type="RefSeq" id="WP_156227920.1">
    <property type="nucleotide sequence ID" value="NZ_CP046415.1"/>
</dbReference>
<evidence type="ECO:0000256" key="8">
    <source>
        <dbReference type="ARBA" id="ARBA00023143"/>
    </source>
</evidence>
<keyword evidence="4 10" id="KW-1003">Cell membrane</keyword>
<dbReference type="PANTHER" id="PTHR30065">
    <property type="entry name" value="FLAGELLAR BIOSYNTHETIC PROTEIN FLIR"/>
    <property type="match status" value="1"/>
</dbReference>